<feature type="transmembrane region" description="Helical" evidence="8">
    <location>
        <begin position="154"/>
        <end position="172"/>
    </location>
</feature>
<dbReference type="PANTHER" id="PTHR30003:SF0">
    <property type="entry name" value="GLYCOLATE PERMEASE GLCA-RELATED"/>
    <property type="match status" value="1"/>
</dbReference>
<dbReference type="PANTHER" id="PTHR30003">
    <property type="entry name" value="L-LACTATE PERMEASE"/>
    <property type="match status" value="1"/>
</dbReference>
<feature type="transmembrane region" description="Helical" evidence="8">
    <location>
        <begin position="250"/>
        <end position="269"/>
    </location>
</feature>
<evidence type="ECO:0000256" key="8">
    <source>
        <dbReference type="RuleBase" id="RU365092"/>
    </source>
</evidence>
<keyword evidence="8" id="KW-0997">Cell inner membrane</keyword>
<comment type="caution">
    <text evidence="10">The sequence shown here is derived from an EMBL/GenBank/DDBJ whole genome shotgun (WGS) entry which is preliminary data.</text>
</comment>
<keyword evidence="7 8" id="KW-0472">Membrane</keyword>
<feature type="transmembrane region" description="Helical" evidence="8">
    <location>
        <begin position="222"/>
        <end position="244"/>
    </location>
</feature>
<feature type="transmembrane region" description="Helical" evidence="8">
    <location>
        <begin position="102"/>
        <end position="122"/>
    </location>
</feature>
<feature type="transmembrane region" description="Helical" evidence="8">
    <location>
        <begin position="310"/>
        <end position="330"/>
    </location>
</feature>
<feature type="transmembrane region" description="Helical" evidence="8">
    <location>
        <begin position="364"/>
        <end position="384"/>
    </location>
</feature>
<evidence type="ECO:0000256" key="1">
    <source>
        <dbReference type="ARBA" id="ARBA00004651"/>
    </source>
</evidence>
<accession>A0A317CFI4</accession>
<keyword evidence="6 8" id="KW-1133">Transmembrane helix</keyword>
<feature type="transmembrane region" description="Helical" evidence="8">
    <location>
        <begin position="192"/>
        <end position="210"/>
    </location>
</feature>
<dbReference type="OrthoDB" id="9761056at2"/>
<dbReference type="EMBL" id="QGKM01000028">
    <property type="protein sequence ID" value="PWQ97109.1"/>
    <property type="molecule type" value="Genomic_DNA"/>
</dbReference>
<evidence type="ECO:0000256" key="3">
    <source>
        <dbReference type="ARBA" id="ARBA00022448"/>
    </source>
</evidence>
<feature type="compositionally biased region" description="Polar residues" evidence="9">
    <location>
        <begin position="288"/>
        <end position="301"/>
    </location>
</feature>
<dbReference type="GO" id="GO:0015129">
    <property type="term" value="F:lactate transmembrane transporter activity"/>
    <property type="evidence" value="ECO:0007669"/>
    <property type="project" value="UniProtKB-UniRule"/>
</dbReference>
<feature type="region of interest" description="Disordered" evidence="9">
    <location>
        <begin position="285"/>
        <end position="304"/>
    </location>
</feature>
<feature type="transmembrane region" description="Helical" evidence="8">
    <location>
        <begin position="524"/>
        <end position="547"/>
    </location>
</feature>
<name>A0A317CFI4_9GAMM</name>
<evidence type="ECO:0000313" key="10">
    <source>
        <dbReference type="EMBL" id="PWQ97109.1"/>
    </source>
</evidence>
<feature type="transmembrane region" description="Helical" evidence="8">
    <location>
        <begin position="30"/>
        <end position="48"/>
    </location>
</feature>
<feature type="transmembrane region" description="Helical" evidence="8">
    <location>
        <begin position="452"/>
        <end position="474"/>
    </location>
</feature>
<dbReference type="GO" id="GO:0015295">
    <property type="term" value="F:solute:proton symporter activity"/>
    <property type="evidence" value="ECO:0007669"/>
    <property type="project" value="TreeGrafter"/>
</dbReference>
<dbReference type="Proteomes" id="UP000245539">
    <property type="component" value="Unassembled WGS sequence"/>
</dbReference>
<dbReference type="Pfam" id="PF02652">
    <property type="entry name" value="Lactate_perm"/>
    <property type="match status" value="1"/>
</dbReference>
<keyword evidence="11" id="KW-1185">Reference proteome</keyword>
<dbReference type="InterPro" id="IPR003804">
    <property type="entry name" value="Lactate_perm"/>
</dbReference>
<feature type="transmembrane region" description="Helical" evidence="8">
    <location>
        <begin position="495"/>
        <end position="518"/>
    </location>
</feature>
<feature type="transmembrane region" description="Helical" evidence="8">
    <location>
        <begin position="6"/>
        <end position="23"/>
    </location>
</feature>
<feature type="transmembrane region" description="Helical" evidence="8">
    <location>
        <begin position="128"/>
        <end position="149"/>
    </location>
</feature>
<evidence type="ECO:0000256" key="5">
    <source>
        <dbReference type="ARBA" id="ARBA00022692"/>
    </source>
</evidence>
<comment type="caution">
    <text evidence="8">Lacks conserved residue(s) required for the propagation of feature annotation.</text>
</comment>
<proteinExistence type="inferred from homology"/>
<feature type="transmembrane region" description="Helical" evidence="8">
    <location>
        <begin position="396"/>
        <end position="418"/>
    </location>
</feature>
<comment type="function">
    <text evidence="8">Uptake of L-lactate across the membrane. Can also transport D-lactate and glycolate.</text>
</comment>
<protein>
    <recommendedName>
        <fullName evidence="8">L-lactate permease</fullName>
    </recommendedName>
</protein>
<evidence type="ECO:0000256" key="4">
    <source>
        <dbReference type="ARBA" id="ARBA00022475"/>
    </source>
</evidence>
<evidence type="ECO:0000256" key="9">
    <source>
        <dbReference type="SAM" id="MobiDB-lite"/>
    </source>
</evidence>
<evidence type="ECO:0000256" key="7">
    <source>
        <dbReference type="ARBA" id="ARBA00023136"/>
    </source>
</evidence>
<comment type="similarity">
    <text evidence="2 8">Belongs to the lactate permease family.</text>
</comment>
<evidence type="ECO:0000256" key="6">
    <source>
        <dbReference type="ARBA" id="ARBA00022989"/>
    </source>
</evidence>
<keyword evidence="4" id="KW-1003">Cell membrane</keyword>
<dbReference type="RefSeq" id="WP_109837738.1">
    <property type="nucleotide sequence ID" value="NZ_QGKM01000028.1"/>
</dbReference>
<reference evidence="10 11" key="1">
    <citation type="submission" date="2018-05" db="EMBL/GenBank/DDBJ databases">
        <title>Leucothrix arctica sp. nov., isolated from Arctic seawater.</title>
        <authorList>
            <person name="Choi A."/>
            <person name="Baek K."/>
        </authorList>
    </citation>
    <scope>NUCLEOTIDE SEQUENCE [LARGE SCALE GENOMIC DNA]</scope>
    <source>
        <strain evidence="10 11">JCM 18388</strain>
    </source>
</reference>
<keyword evidence="5 8" id="KW-0812">Transmembrane</keyword>
<keyword evidence="3 8" id="KW-0813">Transport</keyword>
<organism evidence="10 11">
    <name type="scientific">Leucothrix pacifica</name>
    <dbReference type="NCBI Taxonomy" id="1247513"/>
    <lineage>
        <taxon>Bacteria</taxon>
        <taxon>Pseudomonadati</taxon>
        <taxon>Pseudomonadota</taxon>
        <taxon>Gammaproteobacteria</taxon>
        <taxon>Thiotrichales</taxon>
        <taxon>Thiotrichaceae</taxon>
        <taxon>Leucothrix</taxon>
    </lineage>
</organism>
<feature type="transmembrane region" description="Helical" evidence="8">
    <location>
        <begin position="60"/>
        <end position="81"/>
    </location>
</feature>
<evidence type="ECO:0000256" key="2">
    <source>
        <dbReference type="ARBA" id="ARBA00010100"/>
    </source>
</evidence>
<comment type="subcellular location">
    <subcellularLocation>
        <location evidence="8">Cell inner membrane</location>
        <topology evidence="8">Multi-pass membrane protein</topology>
    </subcellularLocation>
    <subcellularLocation>
        <location evidence="1">Cell membrane</location>
        <topology evidence="1">Multi-pass membrane protein</topology>
    </subcellularLocation>
</comment>
<sequence>MTLIEGLTASMPVLAVLLLLVVLRMPATRAMPLALFMTAMMAWLVWKIPGKYIAASVIEGWIIAFGIVIIVFGAIVLLRTLQASGAIDVIRAGFTHISPDRRVQAIIIAWLFGSFLEGASGFGTPAAIAAPLLVALGFPALAAVVIALIADSSAVSFGAVGTPVLVGITQGLDQPTAAFVQDVAIRAVSIDLFVASFLPLLMVCMLTHFFGEQRSWLHGLRLWPFAMFGGLAFTLPAYGVAVLLGPEFPSIFGGIVGLIIVITAVKTGFLQPKQVWGFGQAATKDTPEQSTQNAPDNQPTQERSKLSAPVNMGLLTAWLPYLLVAVFLIITRVEFLPFKSWLTAVSVGLSDIFGTGISTAIQPLYLPGSLFAAVALITVLIHKLPAAKALGVWKSAAYSLLPTIIALGASVPMVRVFINSGVNAADLAAMPLELANLAVQTFDSSWPLMAPFVGALGSFIAGSATFSNMMFATLQESAAIQTGNDATTILALQMLGANAGNMICVVNVVAAASVVNLVGKEGQIIRMTLAPMLFYVLASGLVATLFFL</sequence>
<dbReference type="AlphaFoldDB" id="A0A317CFI4"/>
<dbReference type="GO" id="GO:0005886">
    <property type="term" value="C:plasma membrane"/>
    <property type="evidence" value="ECO:0007669"/>
    <property type="project" value="UniProtKB-SubCell"/>
</dbReference>
<gene>
    <name evidence="10" type="ORF">DKW60_11160</name>
</gene>
<evidence type="ECO:0000313" key="11">
    <source>
        <dbReference type="Proteomes" id="UP000245539"/>
    </source>
</evidence>